<dbReference type="InterPro" id="IPR007630">
    <property type="entry name" value="RNA_pol_sigma70_r4"/>
</dbReference>
<comment type="caution">
    <text evidence="9">The sequence shown here is derived from an EMBL/GenBank/DDBJ whole genome shotgun (WGS) entry which is preliminary data.</text>
</comment>
<evidence type="ECO:0000259" key="6">
    <source>
        <dbReference type="Pfam" id="PF04539"/>
    </source>
</evidence>
<dbReference type="Pfam" id="PF04545">
    <property type="entry name" value="Sigma70_r4"/>
    <property type="match status" value="1"/>
</dbReference>
<keyword evidence="3" id="KW-0238">DNA-binding</keyword>
<dbReference type="PANTHER" id="PTHR30603">
    <property type="entry name" value="RNA POLYMERASE SIGMA FACTOR RPO"/>
    <property type="match status" value="1"/>
</dbReference>
<dbReference type="Pfam" id="PF04542">
    <property type="entry name" value="Sigma70_r2"/>
    <property type="match status" value="1"/>
</dbReference>
<dbReference type="InterPro" id="IPR013325">
    <property type="entry name" value="RNA_pol_sigma_r2"/>
</dbReference>
<dbReference type="InterPro" id="IPR013324">
    <property type="entry name" value="RNA_pol_sigma_r3/r4-like"/>
</dbReference>
<dbReference type="NCBIfam" id="TIGR02937">
    <property type="entry name" value="sigma70-ECF"/>
    <property type="match status" value="1"/>
</dbReference>
<dbReference type="InterPro" id="IPR000943">
    <property type="entry name" value="RNA_pol_sigma70"/>
</dbReference>
<proteinExistence type="predicted"/>
<sequence length="274" mass="31084">MDGGSLNIYLREISRIPLLSREQEYELARKARGGDPKAREQLVSANLRFVVKVAKAYQNRNISLVDLIDEGNVGLIRAVTKFDERKSVRFISYAIWWIRQAILRAVAEQSKIVRLPMNKAGKIRKVAQAARAIGQEIGREPTGEEIAERLGLDTKDVTDAVAIARKDISLDVPTSDSETATLIDVIESTLYPSPEEFLEKETFIEEMEKAVRSLAPREAKILRLYFGLEEERPHTLEEIGTILGLSRERVRQIKERALSRLRNAPESEKLKSFL</sequence>
<accession>A0A523UNX4</accession>
<dbReference type="PANTHER" id="PTHR30603:SF47">
    <property type="entry name" value="RNA POLYMERASE SIGMA FACTOR SIGD, CHLOROPLASTIC"/>
    <property type="match status" value="1"/>
</dbReference>
<dbReference type="Pfam" id="PF04539">
    <property type="entry name" value="Sigma70_r3"/>
    <property type="match status" value="1"/>
</dbReference>
<gene>
    <name evidence="9" type="ORF">E3J62_10980</name>
</gene>
<protein>
    <submittedName>
        <fullName evidence="9">RNA polymerase sigma factor RpoD/SigA</fullName>
    </submittedName>
</protein>
<dbReference type="InterPro" id="IPR036388">
    <property type="entry name" value="WH-like_DNA-bd_sf"/>
</dbReference>
<keyword evidence="1" id="KW-0805">Transcription regulation</keyword>
<dbReference type="SUPFAM" id="SSF88946">
    <property type="entry name" value="Sigma2 domain of RNA polymerase sigma factors"/>
    <property type="match status" value="1"/>
</dbReference>
<dbReference type="GO" id="GO:0016987">
    <property type="term" value="F:sigma factor activity"/>
    <property type="evidence" value="ECO:0007669"/>
    <property type="project" value="UniProtKB-KW"/>
</dbReference>
<dbReference type="CDD" id="cd06171">
    <property type="entry name" value="Sigma70_r4"/>
    <property type="match status" value="1"/>
</dbReference>
<name>A0A523UNX4_UNCT6</name>
<evidence type="ECO:0000259" key="5">
    <source>
        <dbReference type="Pfam" id="PF00140"/>
    </source>
</evidence>
<evidence type="ECO:0000313" key="10">
    <source>
        <dbReference type="Proteomes" id="UP000315525"/>
    </source>
</evidence>
<dbReference type="GO" id="GO:0003677">
    <property type="term" value="F:DNA binding"/>
    <property type="evidence" value="ECO:0007669"/>
    <property type="project" value="UniProtKB-KW"/>
</dbReference>
<evidence type="ECO:0000256" key="2">
    <source>
        <dbReference type="ARBA" id="ARBA00023082"/>
    </source>
</evidence>
<evidence type="ECO:0000256" key="4">
    <source>
        <dbReference type="ARBA" id="ARBA00023163"/>
    </source>
</evidence>
<dbReference type="Pfam" id="PF00140">
    <property type="entry name" value="Sigma70_r1_2"/>
    <property type="match status" value="1"/>
</dbReference>
<dbReference type="InterPro" id="IPR014284">
    <property type="entry name" value="RNA_pol_sigma-70_dom"/>
</dbReference>
<dbReference type="EMBL" id="SOJN01000133">
    <property type="protein sequence ID" value="TET44234.1"/>
    <property type="molecule type" value="Genomic_DNA"/>
</dbReference>
<dbReference type="InterPro" id="IPR050239">
    <property type="entry name" value="Sigma-70_RNA_pol_init_factors"/>
</dbReference>
<keyword evidence="2" id="KW-0731">Sigma factor</keyword>
<organism evidence="9 10">
    <name type="scientific">candidate division TA06 bacterium</name>
    <dbReference type="NCBI Taxonomy" id="2250710"/>
    <lineage>
        <taxon>Bacteria</taxon>
        <taxon>Bacteria division TA06</taxon>
    </lineage>
</organism>
<dbReference type="InterPro" id="IPR009042">
    <property type="entry name" value="RNA_pol_sigma70_r1_2"/>
</dbReference>
<dbReference type="InterPro" id="IPR007627">
    <property type="entry name" value="RNA_pol_sigma70_r2"/>
</dbReference>
<dbReference type="GO" id="GO:0006352">
    <property type="term" value="P:DNA-templated transcription initiation"/>
    <property type="evidence" value="ECO:0007669"/>
    <property type="project" value="InterPro"/>
</dbReference>
<reference evidence="9 10" key="1">
    <citation type="submission" date="2019-03" db="EMBL/GenBank/DDBJ databases">
        <title>Metabolic potential of uncultured bacteria and archaea associated with petroleum seepage in deep-sea sediments.</title>
        <authorList>
            <person name="Dong X."/>
            <person name="Hubert C."/>
        </authorList>
    </citation>
    <scope>NUCLEOTIDE SEQUENCE [LARGE SCALE GENOMIC DNA]</scope>
    <source>
        <strain evidence="9">E44_bin18</strain>
    </source>
</reference>
<dbReference type="InterPro" id="IPR007624">
    <property type="entry name" value="RNA_pol_sigma70_r3"/>
</dbReference>
<dbReference type="PIRSF" id="PIRSF000770">
    <property type="entry name" value="RNA_pol_sigma-SigE/K"/>
    <property type="match status" value="1"/>
</dbReference>
<dbReference type="Proteomes" id="UP000315525">
    <property type="component" value="Unassembled WGS sequence"/>
</dbReference>
<dbReference type="SUPFAM" id="SSF88659">
    <property type="entry name" value="Sigma3 and sigma4 domains of RNA polymerase sigma factors"/>
    <property type="match status" value="2"/>
</dbReference>
<feature type="domain" description="RNA polymerase sigma-70 region 1.2" evidence="5">
    <location>
        <begin position="5"/>
        <end position="35"/>
    </location>
</feature>
<evidence type="ECO:0000256" key="1">
    <source>
        <dbReference type="ARBA" id="ARBA00023015"/>
    </source>
</evidence>
<feature type="domain" description="RNA polymerase sigma-70 region 2" evidence="7">
    <location>
        <begin position="42"/>
        <end position="110"/>
    </location>
</feature>
<dbReference type="AlphaFoldDB" id="A0A523UNX4"/>
<dbReference type="Gene3D" id="1.10.601.10">
    <property type="entry name" value="RNA Polymerase Primary Sigma Factor"/>
    <property type="match status" value="1"/>
</dbReference>
<evidence type="ECO:0000259" key="8">
    <source>
        <dbReference type="Pfam" id="PF04545"/>
    </source>
</evidence>
<evidence type="ECO:0000313" key="9">
    <source>
        <dbReference type="EMBL" id="TET44234.1"/>
    </source>
</evidence>
<dbReference type="Gene3D" id="1.10.10.10">
    <property type="entry name" value="Winged helix-like DNA-binding domain superfamily/Winged helix DNA-binding domain"/>
    <property type="match status" value="2"/>
</dbReference>
<evidence type="ECO:0000256" key="3">
    <source>
        <dbReference type="ARBA" id="ARBA00023125"/>
    </source>
</evidence>
<feature type="domain" description="RNA polymerase sigma-70 region 3" evidence="6">
    <location>
        <begin position="122"/>
        <end position="196"/>
    </location>
</feature>
<dbReference type="PRINTS" id="PR00046">
    <property type="entry name" value="SIGMA70FCT"/>
</dbReference>
<evidence type="ECO:0000259" key="7">
    <source>
        <dbReference type="Pfam" id="PF04542"/>
    </source>
</evidence>
<keyword evidence="4" id="KW-0804">Transcription</keyword>
<feature type="domain" description="RNA polymerase sigma-70 region 4" evidence="8">
    <location>
        <begin position="212"/>
        <end position="263"/>
    </location>
</feature>